<dbReference type="Proteomes" id="UP000003860">
    <property type="component" value="Unassembled WGS sequence"/>
</dbReference>
<dbReference type="Gene3D" id="3.40.50.1110">
    <property type="entry name" value="SGNH hydrolase"/>
    <property type="match status" value="1"/>
</dbReference>
<accession>F1TDQ3</accession>
<dbReference type="InterPro" id="IPR053140">
    <property type="entry name" value="GDSL_Rv0518-like"/>
</dbReference>
<dbReference type="STRING" id="588581.Cpap_1932"/>
<organism evidence="1 2">
    <name type="scientific">Ruminiclostridium papyrosolvens DSM 2782</name>
    <dbReference type="NCBI Taxonomy" id="588581"/>
    <lineage>
        <taxon>Bacteria</taxon>
        <taxon>Bacillati</taxon>
        <taxon>Bacillota</taxon>
        <taxon>Clostridia</taxon>
        <taxon>Eubacteriales</taxon>
        <taxon>Oscillospiraceae</taxon>
        <taxon>Ruminiclostridium</taxon>
    </lineage>
</organism>
<evidence type="ECO:0000313" key="2">
    <source>
        <dbReference type="Proteomes" id="UP000003860"/>
    </source>
</evidence>
<dbReference type="InterPro" id="IPR036514">
    <property type="entry name" value="SGNH_hydro_sf"/>
</dbReference>
<dbReference type="RefSeq" id="WP_004619762.1">
    <property type="nucleotide sequence ID" value="NZ_ACXX02000008.1"/>
</dbReference>
<dbReference type="InterPro" id="IPR001087">
    <property type="entry name" value="GDSL"/>
</dbReference>
<proteinExistence type="predicted"/>
<comment type="caution">
    <text evidence="1">The sequence shown here is derived from an EMBL/GenBank/DDBJ whole genome shotgun (WGS) entry which is preliminary data.</text>
</comment>
<dbReference type="PANTHER" id="PTHR43784:SF2">
    <property type="entry name" value="GDSL-LIKE LIPASE_ACYLHYDROLASE, PUTATIVE (AFU_ORTHOLOGUE AFUA_2G00820)-RELATED"/>
    <property type="match status" value="1"/>
</dbReference>
<reference evidence="1" key="1">
    <citation type="submission" date="2009-07" db="EMBL/GenBank/DDBJ databases">
        <authorList>
            <consortium name="US DOE Joint Genome Institute (JGI-PGF)"/>
            <person name="Lucas S."/>
            <person name="Copeland A."/>
            <person name="Lapidus A."/>
            <person name="Glavina del Rio T."/>
            <person name="Tice H."/>
            <person name="Bruce D."/>
            <person name="Goodwin L."/>
            <person name="Pitluck S."/>
            <person name="Larimer F."/>
            <person name="Land M.L."/>
            <person name="Mouttaki H."/>
            <person name="He Z."/>
            <person name="Zhou J."/>
            <person name="Hemme C.L."/>
        </authorList>
    </citation>
    <scope>NUCLEOTIDE SEQUENCE</scope>
    <source>
        <strain evidence="1">DSM 2782</strain>
    </source>
</reference>
<dbReference type="AlphaFoldDB" id="F1TDQ3"/>
<dbReference type="eggNOG" id="COG2755">
    <property type="taxonomic scope" value="Bacteria"/>
</dbReference>
<keyword evidence="2" id="KW-1185">Reference proteome</keyword>
<evidence type="ECO:0000313" key="1">
    <source>
        <dbReference type="EMBL" id="EGD47349.1"/>
    </source>
</evidence>
<name>F1TDQ3_9FIRM</name>
<dbReference type="PROSITE" id="PS51257">
    <property type="entry name" value="PROKAR_LIPOPROTEIN"/>
    <property type="match status" value="1"/>
</dbReference>
<gene>
    <name evidence="1" type="ORF">Cpap_1932</name>
</gene>
<protein>
    <submittedName>
        <fullName evidence="1">Lipolytic protein G-D-S-L family</fullName>
    </submittedName>
</protein>
<reference evidence="1" key="2">
    <citation type="submission" date="2011-01" db="EMBL/GenBank/DDBJ databases">
        <title>The Non-contiguous Finished genome of Clostridium papyrosolvens.</title>
        <authorList>
            <person name="Lucas S."/>
            <person name="Copeland A."/>
            <person name="Lapidus A."/>
            <person name="Cheng J.-F."/>
            <person name="Goodwin L."/>
            <person name="Pitluck S."/>
            <person name="Misra M."/>
            <person name="Chertkov O."/>
            <person name="Detter J.C."/>
            <person name="Han C."/>
            <person name="Tapia R."/>
            <person name="Land M."/>
            <person name="Hauser L."/>
            <person name="Kyrpides N."/>
            <person name="Ivanova N."/>
            <person name="Pagani I."/>
            <person name="Mouttaki H."/>
            <person name="He Z."/>
            <person name="Zhou J."/>
            <person name="Hemme C.L."/>
            <person name="Woyke T."/>
        </authorList>
    </citation>
    <scope>NUCLEOTIDE SEQUENCE [LARGE SCALE GENOMIC DNA]</scope>
    <source>
        <strain evidence="1">DSM 2782</strain>
    </source>
</reference>
<dbReference type="PANTHER" id="PTHR43784">
    <property type="entry name" value="GDSL-LIKE LIPASE/ACYLHYDROLASE, PUTATIVE (AFU_ORTHOLOGUE AFUA_2G00820)-RELATED"/>
    <property type="match status" value="1"/>
</dbReference>
<dbReference type="SUPFAM" id="SSF52266">
    <property type="entry name" value="SGNH hydrolase"/>
    <property type="match status" value="1"/>
</dbReference>
<dbReference type="EMBL" id="ACXX02000008">
    <property type="protein sequence ID" value="EGD47349.1"/>
    <property type="molecule type" value="Genomic_DNA"/>
</dbReference>
<sequence length="415" mass="45897">MIRKLSKLIYSVLVFCLILCSCISYGSTKEVNHWISAWNVSTTNFTRLKSFGLFNYNNRTIRTIVTSSFSGTKERIKFSNEYGTEPLSIGAVSVSLVNSDGTLKNQTNKSLTFNGKKAVNVKKGAFVWSDPVEINIKVLDKIAVSTYFPKGIKEVTGGCGGVETYFSQKGNHINSSNTKKDYKLEVMSGFPNICPFLSSIEVSTSESNGSILAFGDSITTLSWPEYFIKELKDNNINNLSVFREAIAGNRILHDTVSDMMGIFGVAGISRFEKAITNHEGVGYVIVLEGINDIMSTGPGGTSPASEFASADQITAGLQRYIDIAHKHRLKIYGATIMPFKGYTTYTDEEETRRQEVNNWIRNSGKFDAVIDFDKTTLDFKNPAKLKLKYDSGDHIHPNDAGGEAMAKSIDLKLFK</sequence>
<dbReference type="Pfam" id="PF00657">
    <property type="entry name" value="Lipase_GDSL"/>
    <property type="match status" value="1"/>
</dbReference>
<dbReference type="GO" id="GO:0016788">
    <property type="term" value="F:hydrolase activity, acting on ester bonds"/>
    <property type="evidence" value="ECO:0007669"/>
    <property type="project" value="InterPro"/>
</dbReference>